<proteinExistence type="predicted"/>
<sequence>MSLLIHPGFHKTGTTWLQQQLFTDRRHFHMMFDHADIDRLFVSPHDLDFSADAAKAEVDTRRSGPDSGLIDVISSETLCGQMFHGSRLSKVTARRLADSCGPAKILFTVRGQLSATQSIYMQYLKRGGRLSIDDYLSYQPEPGYDWFNPSVVSYAKLAHCYGDLFGHENILVLPQELLAKDRTAWLGHLFRFLNGPDFAGDISLDDRPREGVSPPASGIPLLRAANIFRAGTMNPNAIRSLGWLGTALNSIAYRWKLGDVSARKRMRATIARHFSGKFGASNRALQPYCPVDLAQLGYEME</sequence>
<name>A0A4Q1KLQ7_9SPHN</name>
<dbReference type="OrthoDB" id="7540582at2"/>
<evidence type="ECO:0000313" key="2">
    <source>
        <dbReference type="Proteomes" id="UP000290958"/>
    </source>
</evidence>
<gene>
    <name evidence="1" type="ORF">EQG66_03725</name>
</gene>
<dbReference type="Proteomes" id="UP000290958">
    <property type="component" value="Unassembled WGS sequence"/>
</dbReference>
<protein>
    <recommendedName>
        <fullName evidence="3">Sulfotransferase domain-containing protein</fullName>
    </recommendedName>
</protein>
<keyword evidence="2" id="KW-1185">Reference proteome</keyword>
<dbReference type="AlphaFoldDB" id="A0A4Q1KLQ7"/>
<reference evidence="2" key="1">
    <citation type="submission" date="2019-01" db="EMBL/GenBank/DDBJ databases">
        <title>Cytophagaceae bacterium strain CAR-16.</title>
        <authorList>
            <person name="Chen W.-M."/>
        </authorList>
    </citation>
    <scope>NUCLEOTIDE SEQUENCE [LARGE SCALE GENOMIC DNA]</scope>
    <source>
        <strain evidence="2">CHR27</strain>
    </source>
</reference>
<evidence type="ECO:0008006" key="3">
    <source>
        <dbReference type="Google" id="ProtNLM"/>
    </source>
</evidence>
<dbReference type="RefSeq" id="WP_129403185.1">
    <property type="nucleotide sequence ID" value="NZ_SBKP01000002.1"/>
</dbReference>
<organism evidence="1 2">
    <name type="scientific">Sphingobium fluviale</name>
    <dbReference type="NCBI Taxonomy" id="2506423"/>
    <lineage>
        <taxon>Bacteria</taxon>
        <taxon>Pseudomonadati</taxon>
        <taxon>Pseudomonadota</taxon>
        <taxon>Alphaproteobacteria</taxon>
        <taxon>Sphingomonadales</taxon>
        <taxon>Sphingomonadaceae</taxon>
        <taxon>Sphingobium</taxon>
    </lineage>
</organism>
<dbReference type="InterPro" id="IPR027417">
    <property type="entry name" value="P-loop_NTPase"/>
</dbReference>
<dbReference type="EMBL" id="SBKP01000002">
    <property type="protein sequence ID" value="RXR30435.1"/>
    <property type="molecule type" value="Genomic_DNA"/>
</dbReference>
<dbReference type="SUPFAM" id="SSF52540">
    <property type="entry name" value="P-loop containing nucleoside triphosphate hydrolases"/>
    <property type="match status" value="1"/>
</dbReference>
<evidence type="ECO:0000313" key="1">
    <source>
        <dbReference type="EMBL" id="RXR30435.1"/>
    </source>
</evidence>
<comment type="caution">
    <text evidence="1">The sequence shown here is derived from an EMBL/GenBank/DDBJ whole genome shotgun (WGS) entry which is preliminary data.</text>
</comment>
<dbReference type="Gene3D" id="3.40.50.300">
    <property type="entry name" value="P-loop containing nucleotide triphosphate hydrolases"/>
    <property type="match status" value="1"/>
</dbReference>
<accession>A0A4Q1KLQ7</accession>